<reference evidence="3" key="1">
    <citation type="journal article" date="2019" name="Int. J. Syst. Evol. Microbiol.">
        <title>The Global Catalogue of Microorganisms (GCM) 10K type strain sequencing project: providing services to taxonomists for standard genome sequencing and annotation.</title>
        <authorList>
            <consortium name="The Broad Institute Genomics Platform"/>
            <consortium name="The Broad Institute Genome Sequencing Center for Infectious Disease"/>
            <person name="Wu L."/>
            <person name="Ma J."/>
        </authorList>
    </citation>
    <scope>NUCLEOTIDE SEQUENCE [LARGE SCALE GENOMIC DNA]</scope>
    <source>
        <strain evidence="3">NBRC 101365</strain>
    </source>
</reference>
<keyword evidence="1" id="KW-0472">Membrane</keyword>
<name>A0ABQ6CIS5_9HYPH</name>
<evidence type="ECO:0000313" key="2">
    <source>
        <dbReference type="EMBL" id="GLS20158.1"/>
    </source>
</evidence>
<keyword evidence="3" id="KW-1185">Reference proteome</keyword>
<keyword evidence="1" id="KW-1133">Transmembrane helix</keyword>
<evidence type="ECO:0000256" key="1">
    <source>
        <dbReference type="SAM" id="Phobius"/>
    </source>
</evidence>
<dbReference type="EMBL" id="BSPC01000027">
    <property type="protein sequence ID" value="GLS20158.1"/>
    <property type="molecule type" value="Genomic_DNA"/>
</dbReference>
<gene>
    <name evidence="2" type="ORF">GCM10007874_31750</name>
</gene>
<comment type="caution">
    <text evidence="2">The sequence shown here is derived from an EMBL/GenBank/DDBJ whole genome shotgun (WGS) entry which is preliminary data.</text>
</comment>
<dbReference type="Proteomes" id="UP001156882">
    <property type="component" value="Unassembled WGS sequence"/>
</dbReference>
<feature type="transmembrane region" description="Helical" evidence="1">
    <location>
        <begin position="21"/>
        <end position="41"/>
    </location>
</feature>
<accession>A0ABQ6CIS5</accession>
<evidence type="ECO:0000313" key="3">
    <source>
        <dbReference type="Proteomes" id="UP001156882"/>
    </source>
</evidence>
<proteinExistence type="predicted"/>
<keyword evidence="1" id="KW-0812">Transmembrane</keyword>
<protein>
    <submittedName>
        <fullName evidence="2">Uncharacterized protein</fullName>
    </submittedName>
</protein>
<organism evidence="2 3">
    <name type="scientific">Labrys miyagiensis</name>
    <dbReference type="NCBI Taxonomy" id="346912"/>
    <lineage>
        <taxon>Bacteria</taxon>
        <taxon>Pseudomonadati</taxon>
        <taxon>Pseudomonadota</taxon>
        <taxon>Alphaproteobacteria</taxon>
        <taxon>Hyphomicrobiales</taxon>
        <taxon>Xanthobacteraceae</taxon>
        <taxon>Labrys</taxon>
    </lineage>
</organism>
<sequence length="67" mass="7413">MVSKAEATAMNSRTVKSVLSYFCTGLIGALIGQLLFAMVFHQVRVDWVLSLLVGLGAAAERLWQMRR</sequence>